<dbReference type="AlphaFoldDB" id="A0A382NPA2"/>
<protein>
    <submittedName>
        <fullName evidence="1">Uncharacterized protein</fullName>
    </submittedName>
</protein>
<gene>
    <name evidence="1" type="ORF">METZ01_LOCUS315883</name>
</gene>
<accession>A0A382NPA2</accession>
<evidence type="ECO:0000313" key="1">
    <source>
        <dbReference type="EMBL" id="SVC63029.1"/>
    </source>
</evidence>
<sequence>QTWAHIKKDLLIYETPLARIGLTFQTLPKSFLDIFV</sequence>
<feature type="non-terminal residue" evidence="1">
    <location>
        <position position="1"/>
    </location>
</feature>
<proteinExistence type="predicted"/>
<name>A0A382NPA2_9ZZZZ</name>
<organism evidence="1">
    <name type="scientific">marine metagenome</name>
    <dbReference type="NCBI Taxonomy" id="408172"/>
    <lineage>
        <taxon>unclassified sequences</taxon>
        <taxon>metagenomes</taxon>
        <taxon>ecological metagenomes</taxon>
    </lineage>
</organism>
<reference evidence="1" key="1">
    <citation type="submission" date="2018-05" db="EMBL/GenBank/DDBJ databases">
        <authorList>
            <person name="Lanie J.A."/>
            <person name="Ng W.-L."/>
            <person name="Kazmierczak K.M."/>
            <person name="Andrzejewski T.M."/>
            <person name="Davidsen T.M."/>
            <person name="Wayne K.J."/>
            <person name="Tettelin H."/>
            <person name="Glass J.I."/>
            <person name="Rusch D."/>
            <person name="Podicherti R."/>
            <person name="Tsui H.-C.T."/>
            <person name="Winkler M.E."/>
        </authorList>
    </citation>
    <scope>NUCLEOTIDE SEQUENCE</scope>
</reference>
<dbReference type="EMBL" id="UINC01101867">
    <property type="protein sequence ID" value="SVC63029.1"/>
    <property type="molecule type" value="Genomic_DNA"/>
</dbReference>